<dbReference type="AlphaFoldDB" id="A0A6M3KZA6"/>
<organism evidence="1">
    <name type="scientific">viral metagenome</name>
    <dbReference type="NCBI Taxonomy" id="1070528"/>
    <lineage>
        <taxon>unclassified sequences</taxon>
        <taxon>metagenomes</taxon>
        <taxon>organismal metagenomes</taxon>
    </lineage>
</organism>
<gene>
    <name evidence="1" type="ORF">MM415B02998_0010</name>
</gene>
<protein>
    <submittedName>
        <fullName evidence="1">Uncharacterized protein</fullName>
    </submittedName>
</protein>
<evidence type="ECO:0000313" key="1">
    <source>
        <dbReference type="EMBL" id="QJA87419.1"/>
    </source>
</evidence>
<reference evidence="1" key="1">
    <citation type="submission" date="2020-03" db="EMBL/GenBank/DDBJ databases">
        <title>The deep terrestrial virosphere.</title>
        <authorList>
            <person name="Holmfeldt K."/>
            <person name="Nilsson E."/>
            <person name="Simone D."/>
            <person name="Lopez-Fernandez M."/>
            <person name="Wu X."/>
            <person name="de Brujin I."/>
            <person name="Lundin D."/>
            <person name="Andersson A."/>
            <person name="Bertilsson S."/>
            <person name="Dopson M."/>
        </authorList>
    </citation>
    <scope>NUCLEOTIDE SEQUENCE</scope>
    <source>
        <strain evidence="1">MM415B02998</strain>
    </source>
</reference>
<sequence>MLFQRINRSDPEKVFLVVKAGEALLKSRPVCLHFDGTDDGLDAFTVDAEVDTGYTVGIADADIASGDYGLVQCYGFRSDVYTINGSTESNNSAGMYGLDSASSGHLKQISSSMGELTQLPNFMGAHSISLATTSAVRLTGIFIRCM</sequence>
<dbReference type="EMBL" id="MT142704">
    <property type="protein sequence ID" value="QJA87419.1"/>
    <property type="molecule type" value="Genomic_DNA"/>
</dbReference>
<name>A0A6M3KZA6_9ZZZZ</name>
<proteinExistence type="predicted"/>
<accession>A0A6M3KZA6</accession>